<dbReference type="InterPro" id="IPR000073">
    <property type="entry name" value="AB_hydrolase_1"/>
</dbReference>
<dbReference type="RefSeq" id="WP_138841261.1">
    <property type="nucleotide sequence ID" value="NZ_VCPD01000003.1"/>
</dbReference>
<dbReference type="InterPro" id="IPR050228">
    <property type="entry name" value="Carboxylesterase_BioH"/>
</dbReference>
<sequence>MSMILTVLAVLALLTAAILAGFHLQTRRLTKQGAELVPQIGKVQPVAGGAIHYVEAGDPERQTLVLIHGLSGQLQHYTYALMPELSRDFHVLALDRSGCGYSVRDSAELGALTEQARMIREFLDAQGVTNPVLVGHSLGGAVALAMALDCPHKTAALALLSPLTHPTPGTPPAFKALEIRTGWLRNLIGHTLAVPMARKTAPQVLKAVFAPEPIPTDFLERAGGALGLRPSAFITASQDVVAANAGIGPLAARYPQLAVGGAILFGAEDPIVSPASQGLPMRAYGLEVEQLAGRGHMIPITAPDDCAAFIRKVAATTRQPKIPAV</sequence>
<evidence type="ECO:0000313" key="3">
    <source>
        <dbReference type="Proteomes" id="UP001193035"/>
    </source>
</evidence>
<accession>A0ABY2WXE9</accession>
<dbReference type="PANTHER" id="PTHR43194:SF2">
    <property type="entry name" value="PEROXISOMAL MEMBRANE PROTEIN LPX1"/>
    <property type="match status" value="1"/>
</dbReference>
<feature type="domain" description="AB hydrolase-1" evidence="1">
    <location>
        <begin position="64"/>
        <end position="308"/>
    </location>
</feature>
<gene>
    <name evidence="2" type="ORF">FGK63_08730</name>
</gene>
<organism evidence="2 3">
    <name type="scientific">Ruegeria sediminis</name>
    <dbReference type="NCBI Taxonomy" id="2583820"/>
    <lineage>
        <taxon>Bacteria</taxon>
        <taxon>Pseudomonadati</taxon>
        <taxon>Pseudomonadota</taxon>
        <taxon>Alphaproteobacteria</taxon>
        <taxon>Rhodobacterales</taxon>
        <taxon>Roseobacteraceae</taxon>
        <taxon>Ruegeria</taxon>
    </lineage>
</organism>
<proteinExistence type="predicted"/>
<keyword evidence="3" id="KW-1185">Reference proteome</keyword>
<comment type="caution">
    <text evidence="2">The sequence shown here is derived from an EMBL/GenBank/DDBJ whole genome shotgun (WGS) entry which is preliminary data.</text>
</comment>
<dbReference type="Pfam" id="PF12697">
    <property type="entry name" value="Abhydrolase_6"/>
    <property type="match status" value="1"/>
</dbReference>
<dbReference type="Gene3D" id="3.40.50.1820">
    <property type="entry name" value="alpha/beta hydrolase"/>
    <property type="match status" value="1"/>
</dbReference>
<dbReference type="PANTHER" id="PTHR43194">
    <property type="entry name" value="HYDROLASE ALPHA/BETA FOLD FAMILY"/>
    <property type="match status" value="1"/>
</dbReference>
<evidence type="ECO:0000313" key="2">
    <source>
        <dbReference type="EMBL" id="TMV07545.1"/>
    </source>
</evidence>
<name>A0ABY2WXE9_9RHOB</name>
<dbReference type="EMBL" id="VCPD01000003">
    <property type="protein sequence ID" value="TMV07545.1"/>
    <property type="molecule type" value="Genomic_DNA"/>
</dbReference>
<evidence type="ECO:0000259" key="1">
    <source>
        <dbReference type="Pfam" id="PF12697"/>
    </source>
</evidence>
<dbReference type="InterPro" id="IPR029058">
    <property type="entry name" value="AB_hydrolase_fold"/>
</dbReference>
<protein>
    <submittedName>
        <fullName evidence="2">Alpha/beta fold hydrolase</fullName>
    </submittedName>
</protein>
<keyword evidence="2" id="KW-0378">Hydrolase</keyword>
<dbReference type="SUPFAM" id="SSF53474">
    <property type="entry name" value="alpha/beta-Hydrolases"/>
    <property type="match status" value="1"/>
</dbReference>
<dbReference type="GO" id="GO:0016787">
    <property type="term" value="F:hydrolase activity"/>
    <property type="evidence" value="ECO:0007669"/>
    <property type="project" value="UniProtKB-KW"/>
</dbReference>
<dbReference type="PRINTS" id="PR00111">
    <property type="entry name" value="ABHYDROLASE"/>
</dbReference>
<reference evidence="2 3" key="1">
    <citation type="submission" date="2019-05" db="EMBL/GenBank/DDBJ databases">
        <title>Ruegeria sp. nov., isolated from tidal flat.</title>
        <authorList>
            <person name="Kim W."/>
        </authorList>
    </citation>
    <scope>NUCLEOTIDE SEQUENCE [LARGE SCALE GENOMIC DNA]</scope>
    <source>
        <strain evidence="2 3">CAU 1488</strain>
    </source>
</reference>
<dbReference type="Proteomes" id="UP001193035">
    <property type="component" value="Unassembled WGS sequence"/>
</dbReference>